<gene>
    <name evidence="2" type="ORF">ASZ90_000817</name>
</gene>
<evidence type="ECO:0000313" key="2">
    <source>
        <dbReference type="EMBL" id="KUG29295.1"/>
    </source>
</evidence>
<dbReference type="AlphaFoldDB" id="A0A0W8G814"/>
<dbReference type="SUPFAM" id="SSF52949">
    <property type="entry name" value="Macro domain-like"/>
    <property type="match status" value="1"/>
</dbReference>
<organism evidence="2">
    <name type="scientific">hydrocarbon metagenome</name>
    <dbReference type="NCBI Taxonomy" id="938273"/>
    <lineage>
        <taxon>unclassified sequences</taxon>
        <taxon>metagenomes</taxon>
        <taxon>ecological metagenomes</taxon>
    </lineage>
</organism>
<dbReference type="Gene3D" id="3.40.220.10">
    <property type="entry name" value="Leucine Aminopeptidase, subunit E, domain 1"/>
    <property type="match status" value="1"/>
</dbReference>
<name>A0A0W8G814_9ZZZZ</name>
<comment type="caution">
    <text evidence="2">The sequence shown here is derived from an EMBL/GenBank/DDBJ whole genome shotgun (WGS) entry which is preliminary data.</text>
</comment>
<evidence type="ECO:0000259" key="1">
    <source>
        <dbReference type="PROSITE" id="PS51154"/>
    </source>
</evidence>
<dbReference type="Pfam" id="PF01661">
    <property type="entry name" value="Macro"/>
    <property type="match status" value="1"/>
</dbReference>
<feature type="domain" description="Macro" evidence="1">
    <location>
        <begin position="1"/>
        <end position="182"/>
    </location>
</feature>
<accession>A0A0W8G814</accession>
<dbReference type="NCBIfam" id="NF001664">
    <property type="entry name" value="PRK00431.1-6"/>
    <property type="match status" value="1"/>
</dbReference>
<reference evidence="2" key="1">
    <citation type="journal article" date="2015" name="Proc. Natl. Acad. Sci. U.S.A.">
        <title>Networks of energetic and metabolic interactions define dynamics in microbial communities.</title>
        <authorList>
            <person name="Embree M."/>
            <person name="Liu J.K."/>
            <person name="Al-Bassam M.M."/>
            <person name="Zengler K."/>
        </authorList>
    </citation>
    <scope>NUCLEOTIDE SEQUENCE</scope>
</reference>
<dbReference type="InterPro" id="IPR043472">
    <property type="entry name" value="Macro_dom-like"/>
</dbReference>
<dbReference type="PANTHER" id="PTHR11106:SF27">
    <property type="entry name" value="MACRO DOMAIN-CONTAINING PROTEIN"/>
    <property type="match status" value="1"/>
</dbReference>
<dbReference type="InterPro" id="IPR002589">
    <property type="entry name" value="Macro_dom"/>
</dbReference>
<proteinExistence type="predicted"/>
<sequence>MTAHAFSVGPGRLQLVVADITTLSVEAVVNAANPSLAGGGGVDGAIHRAAGPRLVAACLAHVREHGPLPTGQAVATPGFDLPASHVIHTVGPVWRGGVHGEPALLASAYRESLLAAKALGLGSVAFPAISCGAYGFPVEMVASTALRTLRQGLMDCLAREVTMCLFSDHALDVWREAWEALQGALPPAPPAGD</sequence>
<dbReference type="SMART" id="SM00506">
    <property type="entry name" value="A1pp"/>
    <property type="match status" value="1"/>
</dbReference>
<dbReference type="CDD" id="cd02908">
    <property type="entry name" value="Macro_OAADPr_deacetylase"/>
    <property type="match status" value="1"/>
</dbReference>
<dbReference type="PANTHER" id="PTHR11106">
    <property type="entry name" value="GANGLIOSIDE INDUCED DIFFERENTIATION ASSOCIATED PROTEIN 2-RELATED"/>
    <property type="match status" value="1"/>
</dbReference>
<dbReference type="EMBL" id="LNQE01000105">
    <property type="protein sequence ID" value="KUG29295.1"/>
    <property type="molecule type" value="Genomic_DNA"/>
</dbReference>
<protein>
    <submittedName>
        <fullName evidence="2">Macro domain</fullName>
    </submittedName>
</protein>
<dbReference type="PROSITE" id="PS51154">
    <property type="entry name" value="MACRO"/>
    <property type="match status" value="1"/>
</dbReference>